<feature type="transmembrane region" description="Helical" evidence="1">
    <location>
        <begin position="293"/>
        <end position="318"/>
    </location>
</feature>
<gene>
    <name evidence="2" type="ORF">AXX12_18550</name>
</gene>
<dbReference type="Proteomes" id="UP000076268">
    <property type="component" value="Unassembled WGS sequence"/>
</dbReference>
<dbReference type="PANTHER" id="PTHR30354">
    <property type="entry name" value="GNT FAMILY GLUCONATE TRANSPORTER"/>
    <property type="match status" value="1"/>
</dbReference>
<evidence type="ECO:0000313" key="3">
    <source>
        <dbReference type="Proteomes" id="UP000076268"/>
    </source>
</evidence>
<dbReference type="RefSeq" id="WP_066243975.1">
    <property type="nucleotide sequence ID" value="NZ_LSGP01000022.1"/>
</dbReference>
<dbReference type="GO" id="GO:0005886">
    <property type="term" value="C:plasma membrane"/>
    <property type="evidence" value="ECO:0007669"/>
    <property type="project" value="TreeGrafter"/>
</dbReference>
<dbReference type="EMBL" id="LSGP01000022">
    <property type="protein sequence ID" value="KYZ75625.1"/>
    <property type="molecule type" value="Genomic_DNA"/>
</dbReference>
<keyword evidence="1" id="KW-1133">Transmembrane helix</keyword>
<protein>
    <recommendedName>
        <fullName evidence="4">Citrate transporter</fullName>
    </recommendedName>
</protein>
<feature type="transmembrane region" description="Helical" evidence="1">
    <location>
        <begin position="97"/>
        <end position="118"/>
    </location>
</feature>
<name>A0A154BP13_ANASB</name>
<dbReference type="PANTHER" id="PTHR30354:SF7">
    <property type="entry name" value="BLL7963 PROTEIN"/>
    <property type="match status" value="1"/>
</dbReference>
<dbReference type="InterPro" id="IPR003474">
    <property type="entry name" value="Glcn_transporter"/>
</dbReference>
<proteinExistence type="predicted"/>
<sequence length="354" mass="37340">TYSAGFGNYAKNYFLMFALGAIFGRLTSDTGTGKTIALKLATMLGKINVKTQAARTSLTVMLIALITTVLCLGGVSSFVVIFTMVGIMKPLFEAQDIPWHTSLLGITIGSQVFTSTMIPGSPAIQNLIPIKYLGTTAKAAPMLALASAAVSAIFCIIYVYYVARKAEREQERFLPTGTVIARDFKGDIDIKEGESITWGQFCKALSPSIILLIALNAFNMAPEVALLIGIIANIILYYDKIQDMGKSLGEGAMSGGRTLLGVCAVVGFGSVVAIVPGYTFVVKMLDSIPGSPIVQLVIATNLIAGITGSASGGLAIALETFAKRYLEMGIAPDVIHRVSAMACYGLDSLPHNGS</sequence>
<evidence type="ECO:0000256" key="1">
    <source>
        <dbReference type="SAM" id="Phobius"/>
    </source>
</evidence>
<feature type="transmembrane region" description="Helical" evidence="1">
    <location>
        <begin position="60"/>
        <end position="85"/>
    </location>
</feature>
<organism evidence="2 3">
    <name type="scientific">Anaerosporomusa subterranea</name>
    <dbReference type="NCBI Taxonomy" id="1794912"/>
    <lineage>
        <taxon>Bacteria</taxon>
        <taxon>Bacillati</taxon>
        <taxon>Bacillota</taxon>
        <taxon>Negativicutes</taxon>
        <taxon>Acetonemataceae</taxon>
        <taxon>Anaerosporomusa</taxon>
    </lineage>
</organism>
<reference evidence="2 3" key="1">
    <citation type="submission" date="2016-02" db="EMBL/GenBank/DDBJ databases">
        <title>Anaerosporomusa subterraneum gen. nov., sp. nov., a spore-forming obligate anaerobe isolated from saprolite.</title>
        <authorList>
            <person name="Choi J.K."/>
            <person name="Shah M."/>
            <person name="Yee N."/>
        </authorList>
    </citation>
    <scope>NUCLEOTIDE SEQUENCE [LARGE SCALE GENOMIC DNA]</scope>
    <source>
        <strain evidence="2 3">RU4</strain>
    </source>
</reference>
<keyword evidence="3" id="KW-1185">Reference proteome</keyword>
<dbReference type="STRING" id="1794912.AXX12_18550"/>
<feature type="transmembrane region" description="Helical" evidence="1">
    <location>
        <begin position="139"/>
        <end position="161"/>
    </location>
</feature>
<keyword evidence="1" id="KW-0472">Membrane</keyword>
<feature type="non-terminal residue" evidence="2">
    <location>
        <position position="1"/>
    </location>
</feature>
<feature type="non-terminal residue" evidence="2">
    <location>
        <position position="354"/>
    </location>
</feature>
<evidence type="ECO:0000313" key="2">
    <source>
        <dbReference type="EMBL" id="KYZ75625.1"/>
    </source>
</evidence>
<keyword evidence="1" id="KW-0812">Transmembrane</keyword>
<accession>A0A154BP13</accession>
<dbReference type="GO" id="GO:0015128">
    <property type="term" value="F:gluconate transmembrane transporter activity"/>
    <property type="evidence" value="ECO:0007669"/>
    <property type="project" value="InterPro"/>
</dbReference>
<dbReference type="AlphaFoldDB" id="A0A154BP13"/>
<feature type="transmembrane region" description="Helical" evidence="1">
    <location>
        <begin position="259"/>
        <end position="281"/>
    </location>
</feature>
<feature type="transmembrane region" description="Helical" evidence="1">
    <location>
        <begin position="209"/>
        <end position="238"/>
    </location>
</feature>
<evidence type="ECO:0008006" key="4">
    <source>
        <dbReference type="Google" id="ProtNLM"/>
    </source>
</evidence>
<comment type="caution">
    <text evidence="2">The sequence shown here is derived from an EMBL/GenBank/DDBJ whole genome shotgun (WGS) entry which is preliminary data.</text>
</comment>